<evidence type="ECO:0000313" key="2">
    <source>
        <dbReference type="EMBL" id="RDX95797.1"/>
    </source>
</evidence>
<feature type="region of interest" description="Disordered" evidence="1">
    <location>
        <begin position="71"/>
        <end position="95"/>
    </location>
</feature>
<proteinExistence type="predicted"/>
<feature type="compositionally biased region" description="Basic and acidic residues" evidence="1">
    <location>
        <begin position="71"/>
        <end position="83"/>
    </location>
</feature>
<dbReference type="EMBL" id="QJKJ01004043">
    <property type="protein sequence ID" value="RDX95797.1"/>
    <property type="molecule type" value="Genomic_DNA"/>
</dbReference>
<evidence type="ECO:0000256" key="1">
    <source>
        <dbReference type="SAM" id="MobiDB-lite"/>
    </source>
</evidence>
<evidence type="ECO:0000313" key="3">
    <source>
        <dbReference type="Proteomes" id="UP000257109"/>
    </source>
</evidence>
<feature type="non-terminal residue" evidence="2">
    <location>
        <position position="1"/>
    </location>
</feature>
<dbReference type="Proteomes" id="UP000257109">
    <property type="component" value="Unassembled WGS sequence"/>
</dbReference>
<name>A0A371GZ19_MUCPR</name>
<sequence>MPTRMKDSTQHFTPLTEKRTQILCEICHTTLLEFPQGTKGKVMGKDTFGHTIEDCWALRTQIEKLRLNPRVEDVEHSAKANKRDRSRSRQRAPMHRGTIATISRGEMAPHPRDFVQEARKARGVQAVMTGVNMMPLGRREPAPTITFDDRDLRHRAGGRDEPMVISVVAAEYKIERVLIDQGSSANILYWSTAQKMQLPVGWIQECSRSLYGFTGERVPIKGTVKLETSYEEQSGVRTIPVLYTIINAPTSYNIIIGRQTLNRLGAIVSTRHLCMKFPIGRKVGSIWVDSHVAQRCYENSLRVGAYLPAAAVKALELDLDPRCRWDPCPLYLYISVSDVAVNSELIQEREGEQRPQSASGYREEILKDRESFLSPSDSLTTTTPILPKFQHNSPDRFAYTTSVEKARLSRKNGSMECPAIGVRHFVQAEGPCEGASVGRFHHRVNP</sequence>
<comment type="caution">
    <text evidence="2">The sequence shown here is derived from an EMBL/GenBank/DDBJ whole genome shotgun (WGS) entry which is preliminary data.</text>
</comment>
<dbReference type="PANTHER" id="PTHR33240">
    <property type="entry name" value="OS08G0508500 PROTEIN"/>
    <property type="match status" value="1"/>
</dbReference>
<protein>
    <submittedName>
        <fullName evidence="2">Uncharacterized protein</fullName>
    </submittedName>
</protein>
<accession>A0A371GZ19</accession>
<keyword evidence="3" id="KW-1185">Reference proteome</keyword>
<dbReference type="CDD" id="cd00303">
    <property type="entry name" value="retropepsin_like"/>
    <property type="match status" value="1"/>
</dbReference>
<dbReference type="PANTHER" id="PTHR33240:SF15">
    <property type="entry name" value="GAG-PRO-LIKE PROTEIN"/>
    <property type="match status" value="1"/>
</dbReference>
<gene>
    <name evidence="2" type="ORF">CR513_21627</name>
</gene>
<dbReference type="AlphaFoldDB" id="A0A371GZ19"/>
<reference evidence="2" key="1">
    <citation type="submission" date="2018-05" db="EMBL/GenBank/DDBJ databases">
        <title>Draft genome of Mucuna pruriens seed.</title>
        <authorList>
            <person name="Nnadi N.E."/>
            <person name="Vos R."/>
            <person name="Hasami M.H."/>
            <person name="Devisetty U.K."/>
            <person name="Aguiy J.C."/>
        </authorList>
    </citation>
    <scope>NUCLEOTIDE SEQUENCE [LARGE SCALE GENOMIC DNA]</scope>
    <source>
        <strain evidence="2">JCA_2017</strain>
    </source>
</reference>
<feature type="compositionally biased region" description="Basic residues" evidence="1">
    <location>
        <begin position="84"/>
        <end position="94"/>
    </location>
</feature>
<dbReference type="Gene3D" id="2.40.70.10">
    <property type="entry name" value="Acid Proteases"/>
    <property type="match status" value="1"/>
</dbReference>
<organism evidence="2 3">
    <name type="scientific">Mucuna pruriens</name>
    <name type="common">Velvet bean</name>
    <name type="synonym">Dolichos pruriens</name>
    <dbReference type="NCBI Taxonomy" id="157652"/>
    <lineage>
        <taxon>Eukaryota</taxon>
        <taxon>Viridiplantae</taxon>
        <taxon>Streptophyta</taxon>
        <taxon>Embryophyta</taxon>
        <taxon>Tracheophyta</taxon>
        <taxon>Spermatophyta</taxon>
        <taxon>Magnoliopsida</taxon>
        <taxon>eudicotyledons</taxon>
        <taxon>Gunneridae</taxon>
        <taxon>Pentapetalae</taxon>
        <taxon>rosids</taxon>
        <taxon>fabids</taxon>
        <taxon>Fabales</taxon>
        <taxon>Fabaceae</taxon>
        <taxon>Papilionoideae</taxon>
        <taxon>50 kb inversion clade</taxon>
        <taxon>NPAAA clade</taxon>
        <taxon>indigoferoid/millettioid clade</taxon>
        <taxon>Phaseoleae</taxon>
        <taxon>Mucuna</taxon>
    </lineage>
</organism>
<dbReference type="InterPro" id="IPR021109">
    <property type="entry name" value="Peptidase_aspartic_dom_sf"/>
</dbReference>